<gene>
    <name evidence="2" type="ORF">Tci_595365</name>
</gene>
<feature type="non-terminal residue" evidence="2">
    <location>
        <position position="1"/>
    </location>
</feature>
<dbReference type="SUPFAM" id="SSF56672">
    <property type="entry name" value="DNA/RNA polymerases"/>
    <property type="match status" value="1"/>
</dbReference>
<name>A0A699JA58_TANCI</name>
<evidence type="ECO:0000313" key="2">
    <source>
        <dbReference type="EMBL" id="GFA23393.1"/>
    </source>
</evidence>
<dbReference type="Pfam" id="PF07727">
    <property type="entry name" value="RVT_2"/>
    <property type="match status" value="1"/>
</dbReference>
<comment type="caution">
    <text evidence="2">The sequence shown here is derived from an EMBL/GenBank/DDBJ whole genome shotgun (WGS) entry which is preliminary data.</text>
</comment>
<feature type="domain" description="Reverse transcriptase Ty1/copia-type" evidence="1">
    <location>
        <begin position="1"/>
        <end position="170"/>
    </location>
</feature>
<accession>A0A699JA58</accession>
<organism evidence="2">
    <name type="scientific">Tanacetum cinerariifolium</name>
    <name type="common">Dalmatian daisy</name>
    <name type="synonym">Chrysanthemum cinerariifolium</name>
    <dbReference type="NCBI Taxonomy" id="118510"/>
    <lineage>
        <taxon>Eukaryota</taxon>
        <taxon>Viridiplantae</taxon>
        <taxon>Streptophyta</taxon>
        <taxon>Embryophyta</taxon>
        <taxon>Tracheophyta</taxon>
        <taxon>Spermatophyta</taxon>
        <taxon>Magnoliopsida</taxon>
        <taxon>eudicotyledons</taxon>
        <taxon>Gunneridae</taxon>
        <taxon>Pentapetalae</taxon>
        <taxon>asterids</taxon>
        <taxon>campanulids</taxon>
        <taxon>Asterales</taxon>
        <taxon>Asteraceae</taxon>
        <taxon>Asteroideae</taxon>
        <taxon>Anthemideae</taxon>
        <taxon>Anthemidinae</taxon>
        <taxon>Tanacetum</taxon>
    </lineage>
</organism>
<dbReference type="InterPro" id="IPR043502">
    <property type="entry name" value="DNA/RNA_pol_sf"/>
</dbReference>
<sequence length="174" mass="20023">KGFTQTYGADYEETISHVADIRAIRILIAKTAFYDHEIWEMDVKTAFLNGYLDEDIYRIQPEGFVDLKHSKKVCKLPRSIYGLKQASKSRNKRFDVEIKKFGFAQNLNEPCVYQKACGSNVTILVLYVDDIIIMGNHIPSLQSVKTYLGNCFAMKDLGEAAFILRIKIYRDRPK</sequence>
<evidence type="ECO:0000259" key="1">
    <source>
        <dbReference type="Pfam" id="PF07727"/>
    </source>
</evidence>
<dbReference type="EMBL" id="BKCJ010389888">
    <property type="protein sequence ID" value="GFA23393.1"/>
    <property type="molecule type" value="Genomic_DNA"/>
</dbReference>
<dbReference type="AlphaFoldDB" id="A0A699JA58"/>
<protein>
    <submittedName>
        <fullName evidence="2">Retrotransposon protein, putative, Ty1-copia subclass</fullName>
    </submittedName>
</protein>
<dbReference type="InterPro" id="IPR013103">
    <property type="entry name" value="RVT_2"/>
</dbReference>
<proteinExistence type="predicted"/>
<reference evidence="2" key="1">
    <citation type="journal article" date="2019" name="Sci. Rep.">
        <title>Draft genome of Tanacetum cinerariifolium, the natural source of mosquito coil.</title>
        <authorList>
            <person name="Yamashiro T."/>
            <person name="Shiraishi A."/>
            <person name="Satake H."/>
            <person name="Nakayama K."/>
        </authorList>
    </citation>
    <scope>NUCLEOTIDE SEQUENCE</scope>
</reference>